<feature type="domain" description="DUF306" evidence="6">
    <location>
        <begin position="210"/>
        <end position="312"/>
    </location>
</feature>
<evidence type="ECO:0000259" key="7">
    <source>
        <dbReference type="Pfam" id="PF09864"/>
    </source>
</evidence>
<keyword evidence="2" id="KW-0472">Membrane</keyword>
<dbReference type="Gene3D" id="2.40.128.200">
    <property type="match status" value="1"/>
</dbReference>
<feature type="domain" description="C-type lysozyme inhibitor" evidence="7">
    <location>
        <begin position="35"/>
        <end position="99"/>
    </location>
</feature>
<proteinExistence type="predicted"/>
<dbReference type="Gene3D" id="2.40.128.270">
    <property type="match status" value="1"/>
</dbReference>
<keyword evidence="3" id="KW-0564">Palmitate</keyword>
<keyword evidence="4" id="KW-0449">Lipoprotein</keyword>
<dbReference type="InterPro" id="IPR036328">
    <property type="entry name" value="MliC_sf"/>
</dbReference>
<keyword evidence="1 5" id="KW-0732">Signal</keyword>
<dbReference type="PANTHER" id="PTHR35535">
    <property type="entry name" value="HEAT SHOCK PROTEIN HSLJ"/>
    <property type="match status" value="1"/>
</dbReference>
<dbReference type="STRING" id="135739.BTO32_12440"/>
<dbReference type="EMBL" id="MSCW01000007">
    <property type="protein sequence ID" value="ONF43473.1"/>
    <property type="molecule type" value="Genomic_DNA"/>
</dbReference>
<dbReference type="InterPro" id="IPR005184">
    <property type="entry name" value="DUF306_Meta_HslJ"/>
</dbReference>
<organism evidence="8 9">
    <name type="scientific">Marinobacter lutaoensis</name>
    <dbReference type="NCBI Taxonomy" id="135739"/>
    <lineage>
        <taxon>Bacteria</taxon>
        <taxon>Pseudomonadati</taxon>
        <taxon>Pseudomonadota</taxon>
        <taxon>Gammaproteobacteria</taxon>
        <taxon>Pseudomonadales</taxon>
        <taxon>Marinobacteraceae</taxon>
        <taxon>Marinobacter</taxon>
    </lineage>
</organism>
<sequence>MSVRRFAGMPVVVLCGLMSACATGPGAGSVPASTYQCGQLTLSVAETGDNGLLGLDYPGHRVLLKPVVSASGARYRAPGDDSTWFWSRGDRATLSLGGERYPECLVPGAIEQPFSGHGNEPFWQVRVTPGELHLRRPFEPESGADTFTIDTVTANHHGQTLVAGGGTVRLTIARQLCEDSMSGAQYPAQVRLQLDGEVLEGCGGDPERLLRGAEWQVTDLAGTGMLERSRVTLAFLSGGRLAGQASCNRFTGRYQLTGEGLAVDSLATTRMACAPALMHQEQHFLERLTAVRYARIDRQGRLRLEGPGGEAITAVQGAGQVTP</sequence>
<evidence type="ECO:0000256" key="1">
    <source>
        <dbReference type="ARBA" id="ARBA00022729"/>
    </source>
</evidence>
<protein>
    <submittedName>
        <fullName evidence="8">Secreted protein containing HslJ-like protein</fullName>
    </submittedName>
</protein>
<reference evidence="8 9" key="1">
    <citation type="submission" date="2016-12" db="EMBL/GenBank/DDBJ databases">
        <title>Marinobacter lutaoensis whole genome sequencing.</title>
        <authorList>
            <person name="Verma A."/>
            <person name="Krishnamurthi S."/>
        </authorList>
    </citation>
    <scope>NUCLEOTIDE SEQUENCE [LARGE SCALE GENOMIC DNA]</scope>
    <source>
        <strain evidence="8 9">T5054</strain>
    </source>
</reference>
<dbReference type="SUPFAM" id="SSF141488">
    <property type="entry name" value="YdhA-like"/>
    <property type="match status" value="1"/>
</dbReference>
<dbReference type="AlphaFoldDB" id="A0A1V2DS88"/>
<comment type="caution">
    <text evidence="8">The sequence shown here is derived from an EMBL/GenBank/DDBJ whole genome shotgun (WGS) entry which is preliminary data.</text>
</comment>
<dbReference type="Proteomes" id="UP000189339">
    <property type="component" value="Unassembled WGS sequence"/>
</dbReference>
<dbReference type="Pfam" id="PF09864">
    <property type="entry name" value="MliC"/>
    <property type="match status" value="1"/>
</dbReference>
<evidence type="ECO:0000313" key="8">
    <source>
        <dbReference type="EMBL" id="ONF43473.1"/>
    </source>
</evidence>
<feature type="chain" id="PRO_5013047374" evidence="5">
    <location>
        <begin position="23"/>
        <end position="323"/>
    </location>
</feature>
<name>A0A1V2DS88_9GAMM</name>
<evidence type="ECO:0000256" key="5">
    <source>
        <dbReference type="SAM" id="SignalP"/>
    </source>
</evidence>
<dbReference type="RefSeq" id="WP_076724940.1">
    <property type="nucleotide sequence ID" value="NZ_MSCW01000007.1"/>
</dbReference>
<dbReference type="PANTHER" id="PTHR35535:SF2">
    <property type="entry name" value="DUF306 DOMAIN-CONTAINING PROTEIN"/>
    <property type="match status" value="1"/>
</dbReference>
<dbReference type="Pfam" id="PF03724">
    <property type="entry name" value="META"/>
    <property type="match status" value="1"/>
</dbReference>
<dbReference type="InterPro" id="IPR038670">
    <property type="entry name" value="HslJ-like_sf"/>
</dbReference>
<evidence type="ECO:0000256" key="2">
    <source>
        <dbReference type="ARBA" id="ARBA00023136"/>
    </source>
</evidence>
<feature type="signal peptide" evidence="5">
    <location>
        <begin position="1"/>
        <end position="22"/>
    </location>
</feature>
<gene>
    <name evidence="8" type="ORF">BTO32_12440</name>
</gene>
<dbReference type="PROSITE" id="PS51257">
    <property type="entry name" value="PROKAR_LIPOPROTEIN"/>
    <property type="match status" value="1"/>
</dbReference>
<evidence type="ECO:0000313" key="9">
    <source>
        <dbReference type="Proteomes" id="UP000189339"/>
    </source>
</evidence>
<evidence type="ECO:0000256" key="4">
    <source>
        <dbReference type="ARBA" id="ARBA00023288"/>
    </source>
</evidence>
<evidence type="ECO:0000259" key="6">
    <source>
        <dbReference type="Pfam" id="PF03724"/>
    </source>
</evidence>
<dbReference type="InterPro" id="IPR018660">
    <property type="entry name" value="MliC"/>
</dbReference>
<evidence type="ECO:0000256" key="3">
    <source>
        <dbReference type="ARBA" id="ARBA00023139"/>
    </source>
</evidence>
<dbReference type="OrthoDB" id="5348860at2"/>
<dbReference type="InterPro" id="IPR053147">
    <property type="entry name" value="Hsp_HslJ-like"/>
</dbReference>
<keyword evidence="9" id="KW-1185">Reference proteome</keyword>
<accession>A0A1V2DS88</accession>